<sequence>MAAMSGGGGSKEGLENTAEEKISKEQFKQFVETIKARDNVRLVMVKLRETAPELYNAMVAERDAYMANGIDKLDQFDKMVAVVGIAHVDGIETNLKERGWAPVSIPCQLR</sequence>
<organism evidence="1">
    <name type="scientific">Minutocellus polymorphus</name>
    <dbReference type="NCBI Taxonomy" id="265543"/>
    <lineage>
        <taxon>Eukaryota</taxon>
        <taxon>Sar</taxon>
        <taxon>Stramenopiles</taxon>
        <taxon>Ochrophyta</taxon>
        <taxon>Bacillariophyta</taxon>
        <taxon>Mediophyceae</taxon>
        <taxon>Cymatosirophycidae</taxon>
        <taxon>Cymatosirales</taxon>
        <taxon>Cymatosiraceae</taxon>
        <taxon>Minutocellus</taxon>
    </lineage>
</organism>
<accession>A0A7S0ADP1</accession>
<dbReference type="PANTHER" id="PTHR21530">
    <property type="entry name" value="PHEROMONE SHUTDOWN PROTEIN"/>
    <property type="match status" value="1"/>
</dbReference>
<reference evidence="1" key="1">
    <citation type="submission" date="2021-01" db="EMBL/GenBank/DDBJ databases">
        <authorList>
            <person name="Corre E."/>
            <person name="Pelletier E."/>
            <person name="Niang G."/>
            <person name="Scheremetjew M."/>
            <person name="Finn R."/>
            <person name="Kale V."/>
            <person name="Holt S."/>
            <person name="Cochrane G."/>
            <person name="Meng A."/>
            <person name="Brown T."/>
            <person name="Cohen L."/>
        </authorList>
    </citation>
    <scope>NUCLEOTIDE SEQUENCE</scope>
    <source>
        <strain evidence="1">CCMP3303</strain>
    </source>
</reference>
<evidence type="ECO:0000313" key="1">
    <source>
        <dbReference type="EMBL" id="CAD8360448.1"/>
    </source>
</evidence>
<dbReference type="InterPro" id="IPR002816">
    <property type="entry name" value="TraB/PrgY/GumN_fam"/>
</dbReference>
<dbReference type="EMBL" id="HBEJ01001620">
    <property type="protein sequence ID" value="CAD8360448.1"/>
    <property type="molecule type" value="Transcribed_RNA"/>
</dbReference>
<protein>
    <recommendedName>
        <fullName evidence="2">TraB family protein</fullName>
    </recommendedName>
</protein>
<dbReference type="Pfam" id="PF01963">
    <property type="entry name" value="TraB_PrgY_gumN"/>
    <property type="match status" value="1"/>
</dbReference>
<dbReference type="InterPro" id="IPR046345">
    <property type="entry name" value="TraB_PrgY-like"/>
</dbReference>
<dbReference type="PANTHER" id="PTHR21530:SF7">
    <property type="entry name" value="TRAB DOMAIN-CONTAINING PROTEIN"/>
    <property type="match status" value="1"/>
</dbReference>
<evidence type="ECO:0008006" key="2">
    <source>
        <dbReference type="Google" id="ProtNLM"/>
    </source>
</evidence>
<proteinExistence type="predicted"/>
<dbReference type="AlphaFoldDB" id="A0A7S0ADP1"/>
<name>A0A7S0ADP1_9STRA</name>
<gene>
    <name evidence="1" type="ORF">MPOL1434_LOCUS951</name>
</gene>